<keyword evidence="3" id="KW-0547">Nucleotide-binding</keyword>
<evidence type="ECO:0000256" key="4">
    <source>
        <dbReference type="ARBA" id="ARBA00023134"/>
    </source>
</evidence>
<keyword evidence="4" id="KW-0342">GTP-binding</keyword>
<keyword evidence="9" id="KW-1185">Reference proteome</keyword>
<gene>
    <name evidence="8" type="ORF">HUE88_04935</name>
</gene>
<dbReference type="InterPro" id="IPR000897">
    <property type="entry name" value="SRP54_GTPase_dom"/>
</dbReference>
<dbReference type="EMBL" id="CP054492">
    <property type="protein sequence ID" value="QOY53030.1"/>
    <property type="molecule type" value="Genomic_DNA"/>
</dbReference>
<proteinExistence type="inferred from homology"/>
<keyword evidence="5" id="KW-0472">Membrane</keyword>
<dbReference type="PANTHER" id="PTHR43134">
    <property type="entry name" value="SIGNAL RECOGNITION PARTICLE RECEPTOR SUBUNIT ALPHA"/>
    <property type="match status" value="1"/>
</dbReference>
<dbReference type="RefSeq" id="WP_194371688.1">
    <property type="nucleotide sequence ID" value="NZ_CP054492.1"/>
</dbReference>
<dbReference type="KEGG" id="sbal:HUE88_04935"/>
<dbReference type="GO" id="GO:0005525">
    <property type="term" value="F:GTP binding"/>
    <property type="evidence" value="ECO:0007669"/>
    <property type="project" value="UniProtKB-KW"/>
</dbReference>
<evidence type="ECO:0000256" key="1">
    <source>
        <dbReference type="ARBA" id="ARBA00004413"/>
    </source>
</evidence>
<evidence type="ECO:0000259" key="6">
    <source>
        <dbReference type="SMART" id="SM00382"/>
    </source>
</evidence>
<dbReference type="InterPro" id="IPR027417">
    <property type="entry name" value="P-loop_NTPase"/>
</dbReference>
<evidence type="ECO:0000313" key="8">
    <source>
        <dbReference type="EMBL" id="QOY53030.1"/>
    </source>
</evidence>
<protein>
    <recommendedName>
        <fullName evidence="10">Flagellar biosynthesis protein FlhF</fullName>
    </recommendedName>
</protein>
<dbReference type="Gene3D" id="3.40.50.300">
    <property type="entry name" value="P-loop containing nucleotide triphosphate hydrolases"/>
    <property type="match status" value="1"/>
</dbReference>
<dbReference type="GO" id="GO:0003924">
    <property type="term" value="F:GTPase activity"/>
    <property type="evidence" value="ECO:0007669"/>
    <property type="project" value="TreeGrafter"/>
</dbReference>
<evidence type="ECO:0000259" key="7">
    <source>
        <dbReference type="SMART" id="SM00962"/>
    </source>
</evidence>
<dbReference type="SMART" id="SM00962">
    <property type="entry name" value="SRP54"/>
    <property type="match status" value="1"/>
</dbReference>
<dbReference type="AlphaFoldDB" id="A0A7S7LX69"/>
<dbReference type="GO" id="GO:0005886">
    <property type="term" value="C:plasma membrane"/>
    <property type="evidence" value="ECO:0007669"/>
    <property type="project" value="UniProtKB-SubCell"/>
</dbReference>
<dbReference type="SUPFAM" id="SSF52540">
    <property type="entry name" value="P-loop containing nucleoside triphosphate hydrolases"/>
    <property type="match status" value="1"/>
</dbReference>
<accession>A0A7S7LX69</accession>
<feature type="domain" description="SRP54-type proteins GTP-binding" evidence="7">
    <location>
        <begin position="36"/>
        <end position="215"/>
    </location>
</feature>
<dbReference type="Proteomes" id="UP000593994">
    <property type="component" value="Chromosome"/>
</dbReference>
<reference evidence="8 9" key="1">
    <citation type="submission" date="2020-05" db="EMBL/GenBank/DDBJ databases">
        <title>Sulfurimonas marisnigri, sp. nov., and Sulfurimonas baltica, sp. nov., manganese oxide reducing chemolithoautotrophs of the class Epsilonproteobacteria isolated from the pelagic redoxclines of the Black and Baltic Seas and emended description of the genus Sulfurimonas.</title>
        <authorList>
            <person name="Henkel J.V."/>
            <person name="Laudan C."/>
            <person name="Werner J."/>
            <person name="Neu T."/>
            <person name="Plewe S."/>
            <person name="Sproer C."/>
            <person name="Bunk B."/>
            <person name="Schulz-Vogt H.N."/>
        </authorList>
    </citation>
    <scope>NUCLEOTIDE SEQUENCE [LARGE SCALE GENOMIC DNA]</scope>
    <source>
        <strain evidence="8 9">GD2</strain>
    </source>
</reference>
<evidence type="ECO:0000256" key="2">
    <source>
        <dbReference type="ARBA" id="ARBA00008531"/>
    </source>
</evidence>
<dbReference type="InterPro" id="IPR003593">
    <property type="entry name" value="AAA+_ATPase"/>
</dbReference>
<evidence type="ECO:0000256" key="3">
    <source>
        <dbReference type="ARBA" id="ARBA00022741"/>
    </source>
</evidence>
<sequence length="218" mass="25126">MKSVKEKVFYTKEEKVKILTDGIKHKLAFKRPNQYEKNMIFLGSSGVGKSTIIMKLAKRYTQNNKVAIVSLGKFDKYANCRLSSFCKDENIEYINIDNITNENINQEKLKDYDVVLIDTVGRVASDIELRFDITQYNLLDEVSFSLVLPSTIKYKDYIDTYDAYSSLCIEGIVISKLDETKHFSSVIKFLNKNETPHVSYISVGAGERFNDYLVEYKI</sequence>
<dbReference type="SMART" id="SM00382">
    <property type="entry name" value="AAA"/>
    <property type="match status" value="1"/>
</dbReference>
<name>A0A7S7LX69_9BACT</name>
<dbReference type="Pfam" id="PF00448">
    <property type="entry name" value="SRP54"/>
    <property type="match status" value="1"/>
</dbReference>
<comment type="similarity">
    <text evidence="2">Belongs to the GTP-binding SRP family.</text>
</comment>
<dbReference type="GO" id="GO:0005047">
    <property type="term" value="F:signal recognition particle binding"/>
    <property type="evidence" value="ECO:0007669"/>
    <property type="project" value="TreeGrafter"/>
</dbReference>
<feature type="domain" description="AAA+ ATPase" evidence="6">
    <location>
        <begin position="35"/>
        <end position="193"/>
    </location>
</feature>
<organism evidence="8 9">
    <name type="scientific">Candidatus Sulfurimonas baltica</name>
    <dbReference type="NCBI Taxonomy" id="2740404"/>
    <lineage>
        <taxon>Bacteria</taxon>
        <taxon>Pseudomonadati</taxon>
        <taxon>Campylobacterota</taxon>
        <taxon>Epsilonproteobacteria</taxon>
        <taxon>Campylobacterales</taxon>
        <taxon>Sulfurimonadaceae</taxon>
        <taxon>Sulfurimonas</taxon>
    </lineage>
</organism>
<dbReference type="GO" id="GO:0006614">
    <property type="term" value="P:SRP-dependent cotranslational protein targeting to membrane"/>
    <property type="evidence" value="ECO:0007669"/>
    <property type="project" value="InterPro"/>
</dbReference>
<evidence type="ECO:0000256" key="5">
    <source>
        <dbReference type="ARBA" id="ARBA00023136"/>
    </source>
</evidence>
<comment type="subcellular location">
    <subcellularLocation>
        <location evidence="1">Cell membrane</location>
        <topology evidence="1">Peripheral membrane protein</topology>
        <orientation evidence="1">Cytoplasmic side</orientation>
    </subcellularLocation>
</comment>
<dbReference type="Gene3D" id="1.20.120.1380">
    <property type="entry name" value="Flagellar FlhF biosynthesis protein, N domain"/>
    <property type="match status" value="1"/>
</dbReference>
<evidence type="ECO:0008006" key="10">
    <source>
        <dbReference type="Google" id="ProtNLM"/>
    </source>
</evidence>
<dbReference type="PANTHER" id="PTHR43134:SF3">
    <property type="entry name" value="FLAGELLAR BIOSYNTHESIS PROTEIN FLHF"/>
    <property type="match status" value="1"/>
</dbReference>
<evidence type="ECO:0000313" key="9">
    <source>
        <dbReference type="Proteomes" id="UP000593994"/>
    </source>
</evidence>